<dbReference type="InterPro" id="IPR037171">
    <property type="entry name" value="NagB/RpiA_transferase-like"/>
</dbReference>
<dbReference type="SUPFAM" id="SSF100950">
    <property type="entry name" value="NagB/RpiA/CoA transferase-like"/>
    <property type="match status" value="1"/>
</dbReference>
<protein>
    <submittedName>
        <fullName evidence="2">CoA transferase subunit A</fullName>
    </submittedName>
</protein>
<keyword evidence="2" id="KW-0808">Transferase</keyword>
<dbReference type="EMBL" id="JAEEGA010000001">
    <property type="protein sequence ID" value="MBP1039540.1"/>
    <property type="molecule type" value="Genomic_DNA"/>
</dbReference>
<dbReference type="GO" id="GO:0008410">
    <property type="term" value="F:CoA-transferase activity"/>
    <property type="evidence" value="ECO:0007669"/>
    <property type="project" value="InterPro"/>
</dbReference>
<dbReference type="Pfam" id="PF01144">
    <property type="entry name" value="CoA_trans"/>
    <property type="match status" value="1"/>
</dbReference>
<dbReference type="PANTHER" id="PTHR43293">
    <property type="entry name" value="ACETATE COA-TRANSFERASE YDIF"/>
    <property type="match status" value="1"/>
</dbReference>
<sequence>MSSKLMTLTESVKLVSSGDSLAFGGNALHRKPMSFVRELARTELKGLHLINTAGAHDVDLLCGNEQVSAVDAGFISYESGFGLANYYRKAVQEGQVKGNEHACYTVISALRAAAYGVPFMPVRGLEYGDLLVENDYFVRVEDPFSGEPVTLVKALIPDVAIIHVQQVDEDGNAWIDGPVFDDLLLARASQKVIITAERVVKNEWQQTKQKNTLIPGFLVDAVVLQPKGAEPCSVYGAYDINQEVLRNFTTGKLTIKDYLADYQNSGKRVTTYGSGKA</sequence>
<comment type="caution">
    <text evidence="2">The sequence shown here is derived from an EMBL/GenBank/DDBJ whole genome shotgun (WGS) entry which is preliminary data.</text>
</comment>
<dbReference type="Proteomes" id="UP000674938">
    <property type="component" value="Unassembled WGS sequence"/>
</dbReference>
<gene>
    <name evidence="2" type="ORF">I6N95_00830</name>
</gene>
<evidence type="ECO:0000313" key="2">
    <source>
        <dbReference type="EMBL" id="MBP1039540.1"/>
    </source>
</evidence>
<dbReference type="PANTHER" id="PTHR43293:SF3">
    <property type="entry name" value="CHOLESTEROL RING-CLEAVING HYDROLASE IPDB SUBUNIT"/>
    <property type="match status" value="1"/>
</dbReference>
<comment type="similarity">
    <text evidence="1">Belongs to the 3-oxoacid CoA-transferase subunit B family.</text>
</comment>
<accession>A0A940SSR6</accession>
<dbReference type="RefSeq" id="WP_209524443.1">
    <property type="nucleotide sequence ID" value="NZ_JAEEGA010000001.1"/>
</dbReference>
<reference evidence="2" key="1">
    <citation type="submission" date="2020-12" db="EMBL/GenBank/DDBJ databases">
        <title>Vagococcus allomyrinae sp. nov. and Enterococcus lavae sp. nov., isolated from the larvae of Allomyrina dichotoma.</title>
        <authorList>
            <person name="Lee S.D."/>
        </authorList>
    </citation>
    <scope>NUCLEOTIDE SEQUENCE</scope>
    <source>
        <strain evidence="2">BWB3-3</strain>
    </source>
</reference>
<keyword evidence="3" id="KW-1185">Reference proteome</keyword>
<dbReference type="Gene3D" id="3.30.30.40">
    <property type="match status" value="1"/>
</dbReference>
<dbReference type="InterPro" id="IPR004165">
    <property type="entry name" value="CoA_trans_fam_I"/>
</dbReference>
<evidence type="ECO:0000313" key="3">
    <source>
        <dbReference type="Proteomes" id="UP000674938"/>
    </source>
</evidence>
<dbReference type="AlphaFoldDB" id="A0A940SSR6"/>
<dbReference type="Gene3D" id="3.40.1080.10">
    <property type="entry name" value="Glutaconate Coenzyme A-transferase"/>
    <property type="match status" value="1"/>
</dbReference>
<proteinExistence type="inferred from homology"/>
<organism evidence="2 3">
    <name type="scientific">Vagococcus allomyrinae</name>
    <dbReference type="NCBI Taxonomy" id="2794353"/>
    <lineage>
        <taxon>Bacteria</taxon>
        <taxon>Bacillati</taxon>
        <taxon>Bacillota</taxon>
        <taxon>Bacilli</taxon>
        <taxon>Lactobacillales</taxon>
        <taxon>Enterococcaceae</taxon>
        <taxon>Vagococcus</taxon>
    </lineage>
</organism>
<evidence type="ECO:0000256" key="1">
    <source>
        <dbReference type="ARBA" id="ARBA00007047"/>
    </source>
</evidence>
<name>A0A940SSR6_9ENTE</name>
<dbReference type="SMART" id="SM00882">
    <property type="entry name" value="CoA_trans"/>
    <property type="match status" value="1"/>
</dbReference>